<reference evidence="2 5" key="4">
    <citation type="journal article" date="2024" name="Microbiol. Resour. Announc.">
        <title>Genome annotations for the ascomycete fungi Trichoderma harzianum, Trichoderma aggressivum, and Purpureocillium lilacinum.</title>
        <authorList>
            <person name="Beijen E.P.W."/>
            <person name="Ohm R.A."/>
        </authorList>
    </citation>
    <scope>NUCLEOTIDE SEQUENCE [LARGE SCALE GENOMIC DNA]</scope>
    <source>
        <strain evidence="2 5">CBS 150709</strain>
    </source>
</reference>
<reference evidence="2" key="3">
    <citation type="submission" date="2023-11" db="EMBL/GenBank/DDBJ databases">
        <authorList>
            <person name="Beijen E."/>
            <person name="Ohm R.A."/>
        </authorList>
    </citation>
    <scope>NUCLEOTIDE SEQUENCE</scope>
    <source>
        <strain evidence="2">CBS 150709</strain>
    </source>
</reference>
<dbReference type="EMBL" id="LCWV01000020">
    <property type="protein sequence ID" value="PWI67180.1"/>
    <property type="molecule type" value="Genomic_DNA"/>
</dbReference>
<dbReference type="EMBL" id="JAWRVI010000016">
    <property type="protein sequence ID" value="KAK4090136.1"/>
    <property type="molecule type" value="Genomic_DNA"/>
</dbReference>
<dbReference type="Proteomes" id="UP001287286">
    <property type="component" value="Unassembled WGS sequence"/>
</dbReference>
<gene>
    <name evidence="3" type="ORF">PCL_04342</name>
    <name evidence="2" type="ORF">Purlil1_5307</name>
</gene>
<reference evidence="3" key="1">
    <citation type="submission" date="2015-05" db="EMBL/GenBank/DDBJ databases">
        <authorList>
            <person name="Wang D.B."/>
            <person name="Wang M."/>
        </authorList>
    </citation>
    <scope>NUCLEOTIDE SEQUENCE</scope>
    <source>
        <strain evidence="3">36-1</strain>
    </source>
</reference>
<evidence type="ECO:0000313" key="2">
    <source>
        <dbReference type="EMBL" id="KAK4090136.1"/>
    </source>
</evidence>
<dbReference type="AlphaFoldDB" id="A0A2U3DY41"/>
<comment type="caution">
    <text evidence="3">The sequence shown here is derived from an EMBL/GenBank/DDBJ whole genome shotgun (WGS) entry which is preliminary data.</text>
</comment>
<name>A0A2U3DY41_PURLI</name>
<protein>
    <submittedName>
        <fullName evidence="3">Uncharacterized protein</fullName>
    </submittedName>
</protein>
<evidence type="ECO:0000256" key="1">
    <source>
        <dbReference type="SAM" id="MobiDB-lite"/>
    </source>
</evidence>
<proteinExistence type="predicted"/>
<feature type="region of interest" description="Disordered" evidence="1">
    <location>
        <begin position="67"/>
        <end position="119"/>
    </location>
</feature>
<feature type="region of interest" description="Disordered" evidence="1">
    <location>
        <begin position="1"/>
        <end position="48"/>
    </location>
</feature>
<dbReference type="Proteomes" id="UP000245956">
    <property type="component" value="Unassembled WGS sequence"/>
</dbReference>
<feature type="compositionally biased region" description="Polar residues" evidence="1">
    <location>
        <begin position="8"/>
        <end position="24"/>
    </location>
</feature>
<sequence length="119" mass="12707">MAEKASTAGASEPSSGVGPRSSQWLAGKLGASDIIPPNEWRSGPEHFSPTCIVLSRSPWLSSTSKRCVVRMASPKPPRRRARTGPLADRAQPRNKRQRVPRGLGSAEHDDPARVAGGES</sequence>
<evidence type="ECO:0000313" key="5">
    <source>
        <dbReference type="Proteomes" id="UP001287286"/>
    </source>
</evidence>
<evidence type="ECO:0000313" key="3">
    <source>
        <dbReference type="EMBL" id="PWI67180.1"/>
    </source>
</evidence>
<reference evidence="3 4" key="2">
    <citation type="journal article" date="2016" name="Front. Microbiol.">
        <title>Genome and transcriptome sequences reveal the specific parasitism of the nematophagous Purpureocillium lilacinum 36-1.</title>
        <authorList>
            <person name="Xie J."/>
            <person name="Li S."/>
            <person name="Mo C."/>
            <person name="Xiao X."/>
            <person name="Peng D."/>
            <person name="Wang G."/>
            <person name="Xiao Y."/>
        </authorList>
    </citation>
    <scope>NUCLEOTIDE SEQUENCE [LARGE SCALE GENOMIC DNA]</scope>
    <source>
        <strain evidence="3 4">36-1</strain>
    </source>
</reference>
<organism evidence="3 4">
    <name type="scientific">Purpureocillium lilacinum</name>
    <name type="common">Paecilomyces lilacinus</name>
    <dbReference type="NCBI Taxonomy" id="33203"/>
    <lineage>
        <taxon>Eukaryota</taxon>
        <taxon>Fungi</taxon>
        <taxon>Dikarya</taxon>
        <taxon>Ascomycota</taxon>
        <taxon>Pezizomycotina</taxon>
        <taxon>Sordariomycetes</taxon>
        <taxon>Hypocreomycetidae</taxon>
        <taxon>Hypocreales</taxon>
        <taxon>Ophiocordycipitaceae</taxon>
        <taxon>Purpureocillium</taxon>
    </lineage>
</organism>
<keyword evidence="5" id="KW-1185">Reference proteome</keyword>
<accession>A0A2U3DY41</accession>
<evidence type="ECO:0000313" key="4">
    <source>
        <dbReference type="Proteomes" id="UP000245956"/>
    </source>
</evidence>